<protein>
    <recommendedName>
        <fullName evidence="3">DUF222 domain-containing protein</fullName>
    </recommendedName>
</protein>
<organism evidence="1 2">
    <name type="scientific">Microbacterium memoriense</name>
    <dbReference type="NCBI Taxonomy" id="2978350"/>
    <lineage>
        <taxon>Bacteria</taxon>
        <taxon>Bacillati</taxon>
        <taxon>Actinomycetota</taxon>
        <taxon>Actinomycetes</taxon>
        <taxon>Micrococcales</taxon>
        <taxon>Microbacteriaceae</taxon>
        <taxon>Microbacterium</taxon>
    </lineage>
</organism>
<dbReference type="EMBL" id="JAODOR010000001">
    <property type="protein sequence ID" value="MCT9000790.1"/>
    <property type="molecule type" value="Genomic_DNA"/>
</dbReference>
<name>A0ABT2P871_9MICO</name>
<accession>A0ABT2P871</accession>
<gene>
    <name evidence="1" type="ORF">N4R40_00210</name>
</gene>
<dbReference type="RefSeq" id="WP_261605350.1">
    <property type="nucleotide sequence ID" value="NZ_JAODOR010000001.1"/>
</dbReference>
<evidence type="ECO:0000313" key="1">
    <source>
        <dbReference type="EMBL" id="MCT9000790.1"/>
    </source>
</evidence>
<dbReference type="Proteomes" id="UP001300496">
    <property type="component" value="Unassembled WGS sequence"/>
</dbReference>
<reference evidence="1 2" key="1">
    <citation type="journal article" date="2024" name="Int. J. Syst. Evol. Microbiol.">
        <title>Microbacterium memoriense sp. nov., a member of the Actinomycetota from marine beach sediment of the north coast of Portugal.</title>
        <authorList>
            <person name="Santos J.D.N.D."/>
            <person name="Klimek D."/>
            <person name="Calusinska M."/>
            <person name="Lobo-da-Cunha A."/>
            <person name="Catita J."/>
            <person name="Goncalves H."/>
            <person name="Gonzalez I."/>
            <person name="Lage O.M."/>
        </authorList>
    </citation>
    <scope>NUCLEOTIDE SEQUENCE [LARGE SCALE GENOMIC DNA]</scope>
    <source>
        <strain evidence="1 2">PMIC_1C1B</strain>
    </source>
</reference>
<comment type="caution">
    <text evidence="1">The sequence shown here is derived from an EMBL/GenBank/DDBJ whole genome shotgun (WGS) entry which is preliminary data.</text>
</comment>
<evidence type="ECO:0000313" key="2">
    <source>
        <dbReference type="Proteomes" id="UP001300496"/>
    </source>
</evidence>
<proteinExistence type="predicted"/>
<evidence type="ECO:0008006" key="3">
    <source>
        <dbReference type="Google" id="ProtNLM"/>
    </source>
</evidence>
<keyword evidence="2" id="KW-1185">Reference proteome</keyword>
<sequence>MTDTNLTALRQFYAAVHVALSQNDPDKTPEANERARRGGLARARADLAARIPSISEPSGPDRAAILAGIRPTTADSLAVAAREREKVQALLAAGRRYDQIIPTASRERLGAILDDLEILPEVLASSEGPEIVAEFEAHVFDRLATLGHEPAVERLRAEETIALPNAWSRVMTEALTGPVTVGAHSALYRADAEACREAQGLEISGLGEGIVRSDREQERADLAAPQSDAA</sequence>